<feature type="transmembrane region" description="Helical" evidence="1">
    <location>
        <begin position="38"/>
        <end position="60"/>
    </location>
</feature>
<protein>
    <submittedName>
        <fullName evidence="3">Aminobenzoyl-glutamate transport protein</fullName>
    </submittedName>
    <submittedName>
        <fullName evidence="2">Transporter</fullName>
    </submittedName>
</protein>
<proteinExistence type="predicted"/>
<feature type="transmembrane region" description="Helical" evidence="1">
    <location>
        <begin position="420"/>
        <end position="438"/>
    </location>
</feature>
<dbReference type="KEGG" id="tap:GZ22_01110"/>
<dbReference type="Pfam" id="PF03806">
    <property type="entry name" value="ABG_transport"/>
    <property type="match status" value="1"/>
</dbReference>
<dbReference type="AlphaFoldDB" id="A0A075LG47"/>
<feature type="transmembrane region" description="Helical" evidence="1">
    <location>
        <begin position="356"/>
        <end position="375"/>
    </location>
</feature>
<reference evidence="3 5" key="2">
    <citation type="submission" date="2016-10" db="EMBL/GenBank/DDBJ databases">
        <authorList>
            <person name="Varghese N."/>
            <person name="Submissions S."/>
        </authorList>
    </citation>
    <scope>NUCLEOTIDE SEQUENCE [LARGE SCALE GENOMIC DNA]</scope>
    <source>
        <strain evidence="3 5">DSM 21619</strain>
    </source>
</reference>
<keyword evidence="1" id="KW-1133">Transmembrane helix</keyword>
<feature type="transmembrane region" description="Helical" evidence="1">
    <location>
        <begin position="171"/>
        <end position="191"/>
    </location>
</feature>
<dbReference type="OrthoDB" id="3314392at2"/>
<feature type="transmembrane region" description="Helical" evidence="1">
    <location>
        <begin position="279"/>
        <end position="301"/>
    </location>
</feature>
<feature type="transmembrane region" description="Helical" evidence="1">
    <location>
        <begin position="313"/>
        <end position="335"/>
    </location>
</feature>
<organism evidence="2 4">
    <name type="scientific">Terribacillus saccharophilus</name>
    <dbReference type="NCBI Taxonomy" id="361277"/>
    <lineage>
        <taxon>Bacteria</taxon>
        <taxon>Bacillati</taxon>
        <taxon>Bacillota</taxon>
        <taxon>Bacilli</taxon>
        <taxon>Bacillales</taxon>
        <taxon>Bacillaceae</taxon>
        <taxon>Terribacillus</taxon>
    </lineage>
</organism>
<dbReference type="RefSeq" id="WP_038557865.1">
    <property type="nucleotide sequence ID" value="NZ_CP008876.1"/>
</dbReference>
<dbReference type="HOGENOM" id="CLU_040132_0_0_9"/>
<feature type="transmembrane region" description="Helical" evidence="1">
    <location>
        <begin position="81"/>
        <end position="112"/>
    </location>
</feature>
<feature type="transmembrane region" description="Helical" evidence="1">
    <location>
        <begin position="483"/>
        <end position="508"/>
    </location>
</feature>
<dbReference type="GeneID" id="34222484"/>
<dbReference type="PANTHER" id="PTHR30282:SF0">
    <property type="entry name" value="P-AMINOBENZOYL-GLUTAMATE TRANSPORT PROTEIN"/>
    <property type="match status" value="1"/>
</dbReference>
<reference evidence="2 4" key="1">
    <citation type="submission" date="2014-07" db="EMBL/GenBank/DDBJ databases">
        <title>Complete genome sequence of a moderately halophilic bacterium Terribacillus aidingensis MP602, isolated from Cryptomeria fortunei in Tianmu mountain in China.</title>
        <authorList>
            <person name="Wang Y."/>
            <person name="Lu P."/>
            <person name="Zhang L."/>
        </authorList>
    </citation>
    <scope>NUCLEOTIDE SEQUENCE [LARGE SCALE GENOMIC DNA]</scope>
    <source>
        <strain evidence="2 4">MP602</strain>
    </source>
</reference>
<dbReference type="GO" id="GO:1902604">
    <property type="term" value="P:p-aminobenzoyl-glutamate transmembrane transport"/>
    <property type="evidence" value="ECO:0007669"/>
    <property type="project" value="InterPro"/>
</dbReference>
<feature type="transmembrane region" description="Helical" evidence="1">
    <location>
        <begin position="453"/>
        <end position="471"/>
    </location>
</feature>
<accession>A0AAX2EHM6</accession>
<evidence type="ECO:0000313" key="5">
    <source>
        <dbReference type="Proteomes" id="UP000199735"/>
    </source>
</evidence>
<feature type="transmembrane region" description="Helical" evidence="1">
    <location>
        <begin position="222"/>
        <end position="239"/>
    </location>
</feature>
<feature type="transmembrane region" description="Helical" evidence="1">
    <location>
        <begin position="132"/>
        <end position="159"/>
    </location>
</feature>
<sequence>MENQTQNGGSQKPKKEEGRALRFLSAIERAGNKLPDPFMLFIYLAVFIAIVSWIMSMLGVSVTTPENEVVEVNNMISKEGLIFALSSMLDNFTGFAPLGLVLVMMFGIGLAQHVGFFEVAMRGMVANIPKSLVTYMVIFTGVLGNIASDASMVIIPPLAAMIYYSVGKHPIAGLLTAFVAVSAGFTANFLIAGTDVLLSGISTEVIQGRYPDARSVSPLDNWYFMAASTIMLVFVVAFISKKFIEPRLGEFNPEFADKSILTAKIEKLRPEQKRGIRNALIAAGIYIVLVSLLIVPSNGLLRGEDGGVLQSPFLSNIVPLILVLFIVLAVSYGFTAGTLKKISDVPEKMGIAMKEMSGFIVLVFAAAQFIAYFEWTNISTIISVNGSNTLESMNMTGIGAMVGFTLISSIVNLFITSGSALWALLAPVFLPMFYQLGYDPAYTQVAFRIGDSAFNILSPMNPYVVMLLGFMKRYDKRTGLGTLMSLMLPFALLILAAWIIMFVVWSLLGLQVGPGVDIRL</sequence>
<keyword evidence="1" id="KW-0472">Membrane</keyword>
<evidence type="ECO:0000313" key="4">
    <source>
        <dbReference type="Proteomes" id="UP000027980"/>
    </source>
</evidence>
<dbReference type="InterPro" id="IPR004697">
    <property type="entry name" value="AbgT"/>
</dbReference>
<name>A0A075LG47_9BACI</name>
<dbReference type="EMBL" id="FOCD01000003">
    <property type="protein sequence ID" value="SEN73172.1"/>
    <property type="molecule type" value="Genomic_DNA"/>
</dbReference>
<gene>
    <name evidence="2" type="ORF">GZ22_01110</name>
    <name evidence="3" type="ORF">SAMN04489762_2694</name>
</gene>
<accession>A0A075LG47</accession>
<keyword evidence="1" id="KW-0812">Transmembrane</keyword>
<dbReference type="EMBL" id="CP008876">
    <property type="protein sequence ID" value="AIF65394.1"/>
    <property type="molecule type" value="Genomic_DNA"/>
</dbReference>
<dbReference type="GO" id="GO:0015558">
    <property type="term" value="F:secondary active p-aminobenzoyl-glutamate transmembrane transporter activity"/>
    <property type="evidence" value="ECO:0007669"/>
    <property type="project" value="InterPro"/>
</dbReference>
<dbReference type="Proteomes" id="UP000199735">
    <property type="component" value="Unassembled WGS sequence"/>
</dbReference>
<evidence type="ECO:0000313" key="3">
    <source>
        <dbReference type="EMBL" id="SEN73172.1"/>
    </source>
</evidence>
<dbReference type="Proteomes" id="UP000027980">
    <property type="component" value="Chromosome"/>
</dbReference>
<evidence type="ECO:0000313" key="2">
    <source>
        <dbReference type="EMBL" id="AIF65394.1"/>
    </source>
</evidence>
<feature type="transmembrane region" description="Helical" evidence="1">
    <location>
        <begin position="395"/>
        <end position="415"/>
    </location>
</feature>
<dbReference type="PANTHER" id="PTHR30282">
    <property type="entry name" value="P-AMINOBENZOYL GLUTAMATE TRANSPORTER"/>
    <property type="match status" value="1"/>
</dbReference>
<evidence type="ECO:0000256" key="1">
    <source>
        <dbReference type="SAM" id="Phobius"/>
    </source>
</evidence>